<dbReference type="PANTHER" id="PTHR32282:SF15">
    <property type="entry name" value="PENICILLIN-BINDING PROTEIN 1C"/>
    <property type="match status" value="1"/>
</dbReference>
<dbReference type="Proteomes" id="UP001165667">
    <property type="component" value="Unassembled WGS sequence"/>
</dbReference>
<keyword evidence="8" id="KW-0378">Hydrolase</keyword>
<comment type="similarity">
    <text evidence="3">In the N-terminal section; belongs to the glycosyltransferase 51 family.</text>
</comment>
<evidence type="ECO:0000313" key="16">
    <source>
        <dbReference type="Proteomes" id="UP001165667"/>
    </source>
</evidence>
<evidence type="ECO:0000256" key="6">
    <source>
        <dbReference type="ARBA" id="ARBA00022676"/>
    </source>
</evidence>
<dbReference type="RefSeq" id="WP_282583140.1">
    <property type="nucleotide sequence ID" value="NZ_JAMOIM010000001.1"/>
</dbReference>
<evidence type="ECO:0000313" key="15">
    <source>
        <dbReference type="EMBL" id="MCW6506794.1"/>
    </source>
</evidence>
<comment type="similarity">
    <text evidence="2">In the C-terminal section; belongs to the transpeptidase family.</text>
</comment>
<keyword evidence="6" id="KW-0328">Glycosyltransferase</keyword>
<comment type="catalytic activity">
    <reaction evidence="11">
        <text>[GlcNAc-(1-&gt;4)-Mur2Ac(oyl-L-Ala-gamma-D-Glu-L-Lys-D-Ala-D-Ala)](n)-di-trans,octa-cis-undecaprenyl diphosphate + beta-D-GlcNAc-(1-&gt;4)-Mur2Ac(oyl-L-Ala-gamma-D-Glu-L-Lys-D-Ala-D-Ala)-di-trans,octa-cis-undecaprenyl diphosphate = [GlcNAc-(1-&gt;4)-Mur2Ac(oyl-L-Ala-gamma-D-Glu-L-Lys-D-Ala-D-Ala)](n+1)-di-trans,octa-cis-undecaprenyl diphosphate + di-trans,octa-cis-undecaprenyl diphosphate + H(+)</text>
        <dbReference type="Rhea" id="RHEA:23708"/>
        <dbReference type="Rhea" id="RHEA-COMP:9602"/>
        <dbReference type="Rhea" id="RHEA-COMP:9603"/>
        <dbReference type="ChEBI" id="CHEBI:15378"/>
        <dbReference type="ChEBI" id="CHEBI:58405"/>
        <dbReference type="ChEBI" id="CHEBI:60033"/>
        <dbReference type="ChEBI" id="CHEBI:78435"/>
        <dbReference type="EC" id="2.4.99.28"/>
    </reaction>
</comment>
<dbReference type="Gene3D" id="1.10.3810.10">
    <property type="entry name" value="Biosynthetic peptidoglycan transglycosylase-like"/>
    <property type="match status" value="1"/>
</dbReference>
<feature type="domain" description="Glycosyl transferase family 51" evidence="13">
    <location>
        <begin position="60"/>
        <end position="225"/>
    </location>
</feature>
<keyword evidence="5" id="KW-0645">Protease</keyword>
<keyword evidence="16" id="KW-1185">Reference proteome</keyword>
<sequence>MRWTGARAWATAAAAGCAIACLPAAMLDRLYPLNFERLRDTSTIVTDRAGLPLRIFTAHDGRWRLPTSPEEVSPRYLDLLLDIEDKRFWHHPGVDPLALMRAARQFLSHGRIVSGGSTLTMQVVRLLEPRPRTFRSKFIEILRALQLEAHCSKAEILRAYLSLAPMGGNLEGLRAGSLAWYGKEPGHVSDAEAALLVLLPQNPNRLRPDRHAAAAIAGRGRLLRRAVADGTFKSEALASVLATPLPSMRHLMPKLAPHLTARLAAATANPAAVIPTTLDAALQTGIESLLAQDLDTLPRPVTLAALVADWRSGEILASIGNAAFGDAGRRGAVDLTNASRSPGSTLKPFIYGLAFEGLLAHPGSLVRDAATRFDDYAPHNFDGTFNGDVTIRQALQLSLNLPAVLTLKRVGPVAFAERLKSAGIPLDFGDTTAIPGLPVALGGAGMTLTHLLEAYAGLAAGGRMQELHDQPGEPTTSASIMTPAAADAVVDILSDMPPPPGTTGRAGRIAYKTGTSYRFRDGWAIGFNGSRVAGLWMGRADGGSCPGCVGAGAAALLFRLFDLMPPDPLPRRTLAPVFAGPPPAALTRLDPGTLIVAEDGPHITFPIAQSKLLADLAPGREGHGSAIKLAATGGERPYRWLVDGRPVDSRPFARDAAWLPTEEGFSTVVVIDAQGRSDHANVRVSARSAN</sequence>
<evidence type="ECO:0000256" key="11">
    <source>
        <dbReference type="ARBA" id="ARBA00049902"/>
    </source>
</evidence>
<evidence type="ECO:0000259" key="14">
    <source>
        <dbReference type="Pfam" id="PF06832"/>
    </source>
</evidence>
<evidence type="ECO:0000256" key="2">
    <source>
        <dbReference type="ARBA" id="ARBA00007090"/>
    </source>
</evidence>
<dbReference type="GO" id="GO:0008658">
    <property type="term" value="F:penicillin binding"/>
    <property type="evidence" value="ECO:0007669"/>
    <property type="project" value="InterPro"/>
</dbReference>
<dbReference type="InterPro" id="IPR012338">
    <property type="entry name" value="Beta-lactam/transpept-like"/>
</dbReference>
<dbReference type="SUPFAM" id="SSF53955">
    <property type="entry name" value="Lysozyme-like"/>
    <property type="match status" value="1"/>
</dbReference>
<comment type="caution">
    <text evidence="15">The sequence shown here is derived from an EMBL/GenBank/DDBJ whole genome shotgun (WGS) entry which is preliminary data.</text>
</comment>
<keyword evidence="4" id="KW-0121">Carboxypeptidase</keyword>
<feature type="domain" description="Penicillin-binding C-terminal" evidence="14">
    <location>
        <begin position="597"/>
        <end position="682"/>
    </location>
</feature>
<dbReference type="PANTHER" id="PTHR32282">
    <property type="entry name" value="BINDING PROTEIN TRANSPEPTIDASE, PUTATIVE-RELATED"/>
    <property type="match status" value="1"/>
</dbReference>
<proteinExistence type="inferred from homology"/>
<evidence type="ECO:0000256" key="7">
    <source>
        <dbReference type="ARBA" id="ARBA00022679"/>
    </source>
</evidence>
<dbReference type="Gene3D" id="3.40.710.10">
    <property type="entry name" value="DD-peptidase/beta-lactamase superfamily"/>
    <property type="match status" value="1"/>
</dbReference>
<dbReference type="InterPro" id="IPR011815">
    <property type="entry name" value="PBP_1c"/>
</dbReference>
<dbReference type="InterPro" id="IPR001264">
    <property type="entry name" value="Glyco_trans_51"/>
</dbReference>
<evidence type="ECO:0000256" key="1">
    <source>
        <dbReference type="ARBA" id="ARBA00004752"/>
    </source>
</evidence>
<evidence type="ECO:0000256" key="5">
    <source>
        <dbReference type="ARBA" id="ARBA00022670"/>
    </source>
</evidence>
<dbReference type="InterPro" id="IPR023346">
    <property type="entry name" value="Lysozyme-like_dom_sf"/>
</dbReference>
<keyword evidence="9" id="KW-0511">Multifunctional enzyme</keyword>
<keyword evidence="7" id="KW-0808">Transferase</keyword>
<dbReference type="SUPFAM" id="SSF56601">
    <property type="entry name" value="beta-lactamase/transpeptidase-like"/>
    <property type="match status" value="1"/>
</dbReference>
<dbReference type="EMBL" id="JAMOIM010000001">
    <property type="protein sequence ID" value="MCW6506794.1"/>
    <property type="molecule type" value="Genomic_DNA"/>
</dbReference>
<gene>
    <name evidence="15" type="primary">pbpC</name>
    <name evidence="15" type="ORF">M8523_02015</name>
</gene>
<evidence type="ECO:0000256" key="10">
    <source>
        <dbReference type="ARBA" id="ARBA00044770"/>
    </source>
</evidence>
<dbReference type="Pfam" id="PF06832">
    <property type="entry name" value="BiPBP_C"/>
    <property type="match status" value="1"/>
</dbReference>
<evidence type="ECO:0000259" key="12">
    <source>
        <dbReference type="Pfam" id="PF00905"/>
    </source>
</evidence>
<comment type="pathway">
    <text evidence="1">Cell wall biogenesis; peptidoglycan biosynthesis.</text>
</comment>
<dbReference type="InterPro" id="IPR001460">
    <property type="entry name" value="PCN-bd_Tpept"/>
</dbReference>
<reference evidence="15" key="1">
    <citation type="submission" date="2022-05" db="EMBL/GenBank/DDBJ databases">
        <authorList>
            <person name="Pankratov T."/>
        </authorList>
    </citation>
    <scope>NUCLEOTIDE SEQUENCE</scope>
    <source>
        <strain evidence="15">BP6-180914</strain>
    </source>
</reference>
<dbReference type="GO" id="GO:0009252">
    <property type="term" value="P:peptidoglycan biosynthetic process"/>
    <property type="evidence" value="ECO:0007669"/>
    <property type="project" value="InterPro"/>
</dbReference>
<dbReference type="InterPro" id="IPR009647">
    <property type="entry name" value="PBP_C"/>
</dbReference>
<evidence type="ECO:0000256" key="3">
    <source>
        <dbReference type="ARBA" id="ARBA00007739"/>
    </source>
</evidence>
<dbReference type="GO" id="GO:0006508">
    <property type="term" value="P:proteolysis"/>
    <property type="evidence" value="ECO:0007669"/>
    <property type="project" value="UniProtKB-KW"/>
</dbReference>
<accession>A0AA41YQP9</accession>
<dbReference type="GO" id="GO:0008955">
    <property type="term" value="F:peptidoglycan glycosyltransferase activity"/>
    <property type="evidence" value="ECO:0007669"/>
    <property type="project" value="UniProtKB-EC"/>
</dbReference>
<dbReference type="NCBIfam" id="TIGR02073">
    <property type="entry name" value="PBP_1c"/>
    <property type="match status" value="1"/>
</dbReference>
<evidence type="ECO:0000259" key="13">
    <source>
        <dbReference type="Pfam" id="PF00912"/>
    </source>
</evidence>
<dbReference type="EC" id="2.4.99.28" evidence="10"/>
<dbReference type="Pfam" id="PF00905">
    <property type="entry name" value="Transpeptidase"/>
    <property type="match status" value="1"/>
</dbReference>
<dbReference type="InterPro" id="IPR036950">
    <property type="entry name" value="PBP_transglycosylase"/>
</dbReference>
<organism evidence="15 16">
    <name type="scientific">Lichenifustis flavocetrariae</name>
    <dbReference type="NCBI Taxonomy" id="2949735"/>
    <lineage>
        <taxon>Bacteria</taxon>
        <taxon>Pseudomonadati</taxon>
        <taxon>Pseudomonadota</taxon>
        <taxon>Alphaproteobacteria</taxon>
        <taxon>Hyphomicrobiales</taxon>
        <taxon>Lichenihabitantaceae</taxon>
        <taxon>Lichenifustis</taxon>
    </lineage>
</organism>
<evidence type="ECO:0000256" key="8">
    <source>
        <dbReference type="ARBA" id="ARBA00022801"/>
    </source>
</evidence>
<name>A0AA41YQP9_9HYPH</name>
<dbReference type="Pfam" id="PF00912">
    <property type="entry name" value="Transgly"/>
    <property type="match status" value="1"/>
</dbReference>
<feature type="domain" description="Penicillin-binding protein transpeptidase" evidence="12">
    <location>
        <begin position="304"/>
        <end position="522"/>
    </location>
</feature>
<dbReference type="GO" id="GO:0030288">
    <property type="term" value="C:outer membrane-bounded periplasmic space"/>
    <property type="evidence" value="ECO:0007669"/>
    <property type="project" value="TreeGrafter"/>
</dbReference>
<dbReference type="AlphaFoldDB" id="A0AA41YQP9"/>
<evidence type="ECO:0000256" key="4">
    <source>
        <dbReference type="ARBA" id="ARBA00022645"/>
    </source>
</evidence>
<dbReference type="InterPro" id="IPR050396">
    <property type="entry name" value="Glycosyltr_51/Transpeptidase"/>
</dbReference>
<evidence type="ECO:0000256" key="9">
    <source>
        <dbReference type="ARBA" id="ARBA00023268"/>
    </source>
</evidence>
<dbReference type="GO" id="GO:0004180">
    <property type="term" value="F:carboxypeptidase activity"/>
    <property type="evidence" value="ECO:0007669"/>
    <property type="project" value="UniProtKB-KW"/>
</dbReference>
<protein>
    <recommendedName>
        <fullName evidence="10">peptidoglycan glycosyltransferase</fullName>
        <ecNumber evidence="10">2.4.99.28</ecNumber>
    </recommendedName>
</protein>